<evidence type="ECO:0000256" key="4">
    <source>
        <dbReference type="ARBA" id="ARBA00012682"/>
    </source>
</evidence>
<evidence type="ECO:0000256" key="9">
    <source>
        <dbReference type="ARBA" id="ARBA00023157"/>
    </source>
</evidence>
<feature type="region of interest" description="Disordered" evidence="13">
    <location>
        <begin position="264"/>
        <end position="292"/>
    </location>
</feature>
<dbReference type="Gene3D" id="2.60.40.200">
    <property type="entry name" value="Superoxide dismutase, copper/zinc binding domain"/>
    <property type="match status" value="1"/>
</dbReference>
<keyword evidence="9" id="KW-1015">Disulfide bond</keyword>
<dbReference type="SUPFAM" id="SSF49329">
    <property type="entry name" value="Cu,Zn superoxide dismutase-like"/>
    <property type="match status" value="1"/>
</dbReference>
<evidence type="ECO:0000313" key="16">
    <source>
        <dbReference type="Proteomes" id="UP001461498"/>
    </source>
</evidence>
<evidence type="ECO:0000313" key="15">
    <source>
        <dbReference type="EMBL" id="KAK9499073.1"/>
    </source>
</evidence>
<keyword evidence="6" id="KW-0862">Zinc</keyword>
<keyword evidence="5" id="KW-0479">Metal-binding</keyword>
<dbReference type="EMBL" id="JAPXFL010000012">
    <property type="protein sequence ID" value="KAK9499073.1"/>
    <property type="molecule type" value="Genomic_DNA"/>
</dbReference>
<evidence type="ECO:0000259" key="14">
    <source>
        <dbReference type="PROSITE" id="PS50846"/>
    </source>
</evidence>
<dbReference type="FunFam" id="2.60.40.200:FF:000004">
    <property type="entry name" value="Copper chaperone for superoxide dismutase"/>
    <property type="match status" value="1"/>
</dbReference>
<evidence type="ECO:0000256" key="13">
    <source>
        <dbReference type="SAM" id="MobiDB-lite"/>
    </source>
</evidence>
<evidence type="ECO:0000256" key="1">
    <source>
        <dbReference type="ARBA" id="ARBA00001947"/>
    </source>
</evidence>
<reference evidence="15 16" key="1">
    <citation type="submission" date="2022-12" db="EMBL/GenBank/DDBJ databases">
        <title>Chromosome-level genome assembly of true bugs.</title>
        <authorList>
            <person name="Ma L."/>
            <person name="Li H."/>
        </authorList>
    </citation>
    <scope>NUCLEOTIDE SEQUENCE [LARGE SCALE GENOMIC DNA]</scope>
    <source>
        <strain evidence="15">Lab_2022b</strain>
    </source>
</reference>
<dbReference type="InterPro" id="IPR001424">
    <property type="entry name" value="SOD_Cu_Zn_dom"/>
</dbReference>
<keyword evidence="16" id="KW-1185">Reference proteome</keyword>
<sequence>MSLLMEFAVQMKCQSCADKIKTKLESTVGVDSVEVILDKGIVLVKSNLPSSVIKEKLEDGGNVAVLNGYGSQLGDKYINNNPSIHTTSAVAMLGGPVGYSLSNSIQGVVRFIQSSDDKCIIDGTIDGLTPGLHGLHIHECGDISKGCESIGEHYDAKGGDKHGGPEEGENNRHTGDLGNVEADENGRATFRLEDKLVKVWDIIGRSVAVTESADDLGKGNHPFSKINGNSGQKLACGIISRSAGLFENTKKICACDGVTIWDERNKPLAGPGRRNQKTEEQVTSAKEPCSTI</sequence>
<evidence type="ECO:0000256" key="7">
    <source>
        <dbReference type="ARBA" id="ARBA00022862"/>
    </source>
</evidence>
<dbReference type="PROSITE" id="PS50846">
    <property type="entry name" value="HMA_2"/>
    <property type="match status" value="1"/>
</dbReference>
<dbReference type="InterPro" id="IPR036423">
    <property type="entry name" value="SOD-like_Cu/Zn_dom_sf"/>
</dbReference>
<dbReference type="Proteomes" id="UP001461498">
    <property type="component" value="Unassembled WGS sequence"/>
</dbReference>
<evidence type="ECO:0000256" key="3">
    <source>
        <dbReference type="ARBA" id="ARBA00010457"/>
    </source>
</evidence>
<evidence type="ECO:0000256" key="12">
    <source>
        <dbReference type="ARBA" id="ARBA00072705"/>
    </source>
</evidence>
<dbReference type="CDD" id="cd00371">
    <property type="entry name" value="HMA"/>
    <property type="match status" value="1"/>
</dbReference>
<feature type="region of interest" description="Disordered" evidence="13">
    <location>
        <begin position="154"/>
        <end position="182"/>
    </location>
</feature>
<proteinExistence type="inferred from homology"/>
<dbReference type="InterPro" id="IPR006121">
    <property type="entry name" value="HMA_dom"/>
</dbReference>
<dbReference type="PRINTS" id="PR00068">
    <property type="entry name" value="CUZNDISMTASE"/>
</dbReference>
<dbReference type="PANTHER" id="PTHR10003">
    <property type="entry name" value="SUPEROXIDE DISMUTASE CU-ZN -RELATED"/>
    <property type="match status" value="1"/>
</dbReference>
<gene>
    <name evidence="15" type="ORF">O3M35_003586</name>
</gene>
<evidence type="ECO:0000256" key="6">
    <source>
        <dbReference type="ARBA" id="ARBA00022833"/>
    </source>
</evidence>
<feature type="compositionally biased region" description="Basic and acidic residues" evidence="13">
    <location>
        <begin position="154"/>
        <end position="175"/>
    </location>
</feature>
<comment type="similarity">
    <text evidence="3">Belongs to the Cu-Zn superoxide dismutase family.</text>
</comment>
<organism evidence="15 16">
    <name type="scientific">Rhynocoris fuscipes</name>
    <dbReference type="NCBI Taxonomy" id="488301"/>
    <lineage>
        <taxon>Eukaryota</taxon>
        <taxon>Metazoa</taxon>
        <taxon>Ecdysozoa</taxon>
        <taxon>Arthropoda</taxon>
        <taxon>Hexapoda</taxon>
        <taxon>Insecta</taxon>
        <taxon>Pterygota</taxon>
        <taxon>Neoptera</taxon>
        <taxon>Paraneoptera</taxon>
        <taxon>Hemiptera</taxon>
        <taxon>Heteroptera</taxon>
        <taxon>Panheteroptera</taxon>
        <taxon>Cimicomorpha</taxon>
        <taxon>Reduviidae</taxon>
        <taxon>Harpactorinae</taxon>
        <taxon>Harpactorini</taxon>
        <taxon>Rhynocoris</taxon>
    </lineage>
</organism>
<keyword evidence="7" id="KW-0049">Antioxidant</keyword>
<evidence type="ECO:0000256" key="5">
    <source>
        <dbReference type="ARBA" id="ARBA00022723"/>
    </source>
</evidence>
<accession>A0AAW1CMY8</accession>
<dbReference type="Pfam" id="PF00080">
    <property type="entry name" value="Sod_Cu"/>
    <property type="match status" value="1"/>
</dbReference>
<dbReference type="InterPro" id="IPR024134">
    <property type="entry name" value="SOD_Cu/Zn_/chaperone"/>
</dbReference>
<comment type="caution">
    <text evidence="15">The sequence shown here is derived from an EMBL/GenBank/DDBJ whole genome shotgun (WGS) entry which is preliminary data.</text>
</comment>
<evidence type="ECO:0000256" key="2">
    <source>
        <dbReference type="ARBA" id="ARBA00001973"/>
    </source>
</evidence>
<comment type="cofactor">
    <cofactor evidence="1">
        <name>Zn(2+)</name>
        <dbReference type="ChEBI" id="CHEBI:29105"/>
    </cofactor>
</comment>
<dbReference type="EC" id="1.15.1.1" evidence="4"/>
<dbReference type="CDD" id="cd00305">
    <property type="entry name" value="Cu-Zn_Superoxide_Dismutase"/>
    <property type="match status" value="1"/>
</dbReference>
<comment type="similarity">
    <text evidence="10">In the C-terminal section; belongs to the Cu-Zn superoxide dismutase family.</text>
</comment>
<name>A0AAW1CMY8_9HEMI</name>
<dbReference type="AlphaFoldDB" id="A0AAW1CMY8"/>
<dbReference type="Gene3D" id="3.30.70.100">
    <property type="match status" value="1"/>
</dbReference>
<dbReference type="GO" id="GO:0005507">
    <property type="term" value="F:copper ion binding"/>
    <property type="evidence" value="ECO:0007669"/>
    <property type="project" value="InterPro"/>
</dbReference>
<protein>
    <recommendedName>
        <fullName evidence="12">Extracellular superoxide dismutase [Cu-Zn]</fullName>
        <ecNumber evidence="4">1.15.1.1</ecNumber>
    </recommendedName>
    <alternativeName>
        <fullName evidence="11">Superoxide dismutase copper chaperone</fullName>
    </alternativeName>
</protein>
<dbReference type="InterPro" id="IPR036163">
    <property type="entry name" value="HMA_dom_sf"/>
</dbReference>
<evidence type="ECO:0000256" key="8">
    <source>
        <dbReference type="ARBA" id="ARBA00023008"/>
    </source>
</evidence>
<keyword evidence="8" id="KW-0186">Copper</keyword>
<evidence type="ECO:0000256" key="11">
    <source>
        <dbReference type="ARBA" id="ARBA00032899"/>
    </source>
</evidence>
<dbReference type="GO" id="GO:0004784">
    <property type="term" value="F:superoxide dismutase activity"/>
    <property type="evidence" value="ECO:0007669"/>
    <property type="project" value="UniProtKB-EC"/>
</dbReference>
<feature type="domain" description="HMA" evidence="14">
    <location>
        <begin position="2"/>
        <end position="65"/>
    </location>
</feature>
<comment type="cofactor">
    <cofactor evidence="2">
        <name>Cu(2+)</name>
        <dbReference type="ChEBI" id="CHEBI:29036"/>
    </cofactor>
</comment>
<dbReference type="SUPFAM" id="SSF55008">
    <property type="entry name" value="HMA, heavy metal-associated domain"/>
    <property type="match status" value="1"/>
</dbReference>
<dbReference type="Pfam" id="PF00403">
    <property type="entry name" value="HMA"/>
    <property type="match status" value="1"/>
</dbReference>
<evidence type="ECO:0000256" key="10">
    <source>
        <dbReference type="ARBA" id="ARBA00025798"/>
    </source>
</evidence>